<dbReference type="Gene3D" id="1.10.1200.120">
    <property type="entry name" value="Large-conductance mechanosensitive channel, MscL, domain 1"/>
    <property type="match status" value="1"/>
</dbReference>
<keyword evidence="8" id="KW-0407">Ion channel</keyword>
<dbReference type="EMBL" id="CAJOBA010003557">
    <property type="protein sequence ID" value="CAF3685859.1"/>
    <property type="molecule type" value="Genomic_DNA"/>
</dbReference>
<dbReference type="PANTHER" id="PTHR30266">
    <property type="entry name" value="MECHANOSENSITIVE CHANNEL MSCL"/>
    <property type="match status" value="1"/>
</dbReference>
<dbReference type="AlphaFoldDB" id="A0A815HSG9"/>
<evidence type="ECO:0000313" key="11">
    <source>
        <dbReference type="EMBL" id="CAF1357884.1"/>
    </source>
</evidence>
<evidence type="ECO:0000313" key="10">
    <source>
        <dbReference type="EMBL" id="CAF0905948.1"/>
    </source>
</evidence>
<evidence type="ECO:0000256" key="4">
    <source>
        <dbReference type="ARBA" id="ARBA00022692"/>
    </source>
</evidence>
<keyword evidence="4 9" id="KW-0812">Transmembrane</keyword>
<comment type="caution">
    <text evidence="11">The sequence shown here is derived from an EMBL/GenBank/DDBJ whole genome shotgun (WGS) entry which is preliminary data.</text>
</comment>
<keyword evidence="14" id="KW-1185">Reference proteome</keyword>
<dbReference type="SUPFAM" id="SSF81330">
    <property type="entry name" value="Gated mechanosensitive channel"/>
    <property type="match status" value="1"/>
</dbReference>
<dbReference type="PANTHER" id="PTHR30266:SF2">
    <property type="entry name" value="LARGE-CONDUCTANCE MECHANOSENSITIVE CHANNEL"/>
    <property type="match status" value="1"/>
</dbReference>
<dbReference type="InterPro" id="IPR036019">
    <property type="entry name" value="MscL_channel"/>
</dbReference>
<dbReference type="PRINTS" id="PR01264">
    <property type="entry name" value="MECHCHANNEL"/>
</dbReference>
<evidence type="ECO:0000256" key="3">
    <source>
        <dbReference type="ARBA" id="ARBA00022475"/>
    </source>
</evidence>
<proteinExistence type="inferred from homology"/>
<dbReference type="Pfam" id="PF01741">
    <property type="entry name" value="MscL"/>
    <property type="match status" value="1"/>
</dbReference>
<evidence type="ECO:0000313" key="14">
    <source>
        <dbReference type="Proteomes" id="UP000663829"/>
    </source>
</evidence>
<evidence type="ECO:0000256" key="6">
    <source>
        <dbReference type="ARBA" id="ARBA00023065"/>
    </source>
</evidence>
<dbReference type="EMBL" id="CAJOBC010068212">
    <property type="protein sequence ID" value="CAF4233513.1"/>
    <property type="molecule type" value="Genomic_DNA"/>
</dbReference>
<evidence type="ECO:0000256" key="2">
    <source>
        <dbReference type="ARBA" id="ARBA00022448"/>
    </source>
</evidence>
<dbReference type="NCBIfam" id="TIGR00220">
    <property type="entry name" value="mscL"/>
    <property type="match status" value="1"/>
</dbReference>
<organism evidence="11 14">
    <name type="scientific">Didymodactylos carnosus</name>
    <dbReference type="NCBI Taxonomy" id="1234261"/>
    <lineage>
        <taxon>Eukaryota</taxon>
        <taxon>Metazoa</taxon>
        <taxon>Spiralia</taxon>
        <taxon>Gnathifera</taxon>
        <taxon>Rotifera</taxon>
        <taxon>Eurotatoria</taxon>
        <taxon>Bdelloidea</taxon>
        <taxon>Philodinida</taxon>
        <taxon>Philodinidae</taxon>
        <taxon>Didymodactylos</taxon>
    </lineage>
</organism>
<dbReference type="InterPro" id="IPR001185">
    <property type="entry name" value="MS_channel"/>
</dbReference>
<dbReference type="Proteomes" id="UP000681722">
    <property type="component" value="Unassembled WGS sequence"/>
</dbReference>
<gene>
    <name evidence="11" type="ORF">GPM918_LOCUS31230</name>
    <name evidence="10" type="ORF">OVA965_LOCUS9869</name>
    <name evidence="13" type="ORF">SRO942_LOCUS31866</name>
    <name evidence="12" type="ORF">TMI583_LOCUS9865</name>
</gene>
<evidence type="ECO:0000256" key="5">
    <source>
        <dbReference type="ARBA" id="ARBA00022989"/>
    </source>
</evidence>
<evidence type="ECO:0000256" key="9">
    <source>
        <dbReference type="SAM" id="Phobius"/>
    </source>
</evidence>
<dbReference type="HAMAP" id="MF_00115">
    <property type="entry name" value="MscL"/>
    <property type="match status" value="1"/>
</dbReference>
<evidence type="ECO:0008006" key="15">
    <source>
        <dbReference type="Google" id="ProtNLM"/>
    </source>
</evidence>
<evidence type="ECO:0000256" key="1">
    <source>
        <dbReference type="ARBA" id="ARBA00004141"/>
    </source>
</evidence>
<keyword evidence="5 9" id="KW-1133">Transmembrane helix</keyword>
<dbReference type="EMBL" id="CAJNOQ010015251">
    <property type="protein sequence ID" value="CAF1357884.1"/>
    <property type="molecule type" value="Genomic_DNA"/>
</dbReference>
<accession>A0A815HSG9</accession>
<dbReference type="Proteomes" id="UP000682733">
    <property type="component" value="Unassembled WGS sequence"/>
</dbReference>
<evidence type="ECO:0000313" key="12">
    <source>
        <dbReference type="EMBL" id="CAF3685859.1"/>
    </source>
</evidence>
<dbReference type="GO" id="GO:0016020">
    <property type="term" value="C:membrane"/>
    <property type="evidence" value="ECO:0007669"/>
    <property type="project" value="UniProtKB-SubCell"/>
</dbReference>
<dbReference type="OrthoDB" id="10069343at2759"/>
<sequence>MFCLCPNRLCQCCTKFSRDFRTFISQGNILNLAVGFILGQAFTNVVQSFVNDILTPPFGLLFDNVDFSNLTIKMFHFYRNETTPVLLRYGLFTQQILHFLLVGFYLYLIVTCINKVRRWKEKMIYQRLQNEEQQPVEGETTEQIQPTVEDENTKVLKEIRDLLLLIKVKIDA</sequence>
<dbReference type="EMBL" id="CAJNOK010003556">
    <property type="protein sequence ID" value="CAF0905948.1"/>
    <property type="molecule type" value="Genomic_DNA"/>
</dbReference>
<keyword evidence="3" id="KW-1003">Cell membrane</keyword>
<keyword evidence="2" id="KW-0813">Transport</keyword>
<dbReference type="InterPro" id="IPR037673">
    <property type="entry name" value="MSC/AndL"/>
</dbReference>
<dbReference type="Proteomes" id="UP000677228">
    <property type="component" value="Unassembled WGS sequence"/>
</dbReference>
<evidence type="ECO:0000313" key="13">
    <source>
        <dbReference type="EMBL" id="CAF4233513.1"/>
    </source>
</evidence>
<evidence type="ECO:0000256" key="7">
    <source>
        <dbReference type="ARBA" id="ARBA00023136"/>
    </source>
</evidence>
<protein>
    <recommendedName>
        <fullName evidence="15">Large-conductance mechanosensitive channel</fullName>
    </recommendedName>
</protein>
<feature type="transmembrane region" description="Helical" evidence="9">
    <location>
        <begin position="96"/>
        <end position="113"/>
    </location>
</feature>
<dbReference type="Proteomes" id="UP000663829">
    <property type="component" value="Unassembled WGS sequence"/>
</dbReference>
<reference evidence="11" key="1">
    <citation type="submission" date="2021-02" db="EMBL/GenBank/DDBJ databases">
        <authorList>
            <person name="Nowell W R."/>
        </authorList>
    </citation>
    <scope>NUCLEOTIDE SEQUENCE</scope>
</reference>
<comment type="subcellular location">
    <subcellularLocation>
        <location evidence="1">Membrane</location>
        <topology evidence="1">Multi-pass membrane protein</topology>
    </subcellularLocation>
</comment>
<dbReference type="GO" id="GO:0008381">
    <property type="term" value="F:mechanosensitive monoatomic ion channel activity"/>
    <property type="evidence" value="ECO:0007669"/>
    <property type="project" value="InterPro"/>
</dbReference>
<evidence type="ECO:0000256" key="8">
    <source>
        <dbReference type="ARBA" id="ARBA00023303"/>
    </source>
</evidence>
<keyword evidence="6" id="KW-0406">Ion transport</keyword>
<keyword evidence="7 9" id="KW-0472">Membrane</keyword>
<name>A0A815HSG9_9BILA</name>
<feature type="transmembrane region" description="Helical" evidence="9">
    <location>
        <begin position="29"/>
        <end position="50"/>
    </location>
</feature>